<keyword evidence="2 5" id="KW-0812">Transmembrane</keyword>
<evidence type="ECO:0000313" key="6">
    <source>
        <dbReference type="EMBL" id="WPH04501.1"/>
    </source>
</evidence>
<reference evidence="6 7" key="1">
    <citation type="submission" date="2023-11" db="EMBL/GenBank/DDBJ databases">
        <title>An acidophilic fungus is an integral part of prey digestion in a carnivorous sundew plant.</title>
        <authorList>
            <person name="Tsai I.J."/>
        </authorList>
    </citation>
    <scope>NUCLEOTIDE SEQUENCE [LARGE SCALE GENOMIC DNA]</scope>
    <source>
        <strain evidence="6">169a</strain>
    </source>
</reference>
<evidence type="ECO:0000256" key="3">
    <source>
        <dbReference type="ARBA" id="ARBA00022989"/>
    </source>
</evidence>
<dbReference type="AlphaFoldDB" id="A0AAQ3RC70"/>
<sequence>MECTYEPTLEPLLNESRPLSISSSNRIKYGSIESTDIETPSERNGSILDRSVESDVLPETAVLGRNLGWSSAYILIMSRVIGSGIFATPGAIVRSVGSIGIALALWIVGALFSWFGLAVALEYGCMLPRSGGDKVYLEFTYRHPRFLASVLVAVQSVMLGFTASNCIVFAEYVIFAQDKEASQIDIKFLAVGLLTTIIVIHSCFLKTGIFIQNVLGWIKIALVCFMVLTSLFAVFLFKPGRDQKFTAPLKVKSPSDFFWAGSNWNWGVIAPALFKVFYSYAGLNNVNNVLNEVKNPVKTLRSAASTALLTACILYLLVNIAYFIVVPLDEIKDSGELIAALFFERIFGSRVGRVLLPLAVAISAAGNVMVVTFSHARVIQEIARQGFLPFSRTISSTKPFNAPMAALITHFIPSLLVICLPSGHIYSFILDVEGYPGQIFALASSFGIIWLRLQRPDLKRPYRAFLPAVWIRIALSIALLIAPFVPRPSLSWKQHFQQVSYAFVGTGILSFGVVYWYIWTVLLPKWKNYTLEEHVEILSDGTTVTKLIEVPVVQNS</sequence>
<organism evidence="6 7">
    <name type="scientific">Acrodontium crateriforme</name>
    <dbReference type="NCBI Taxonomy" id="150365"/>
    <lineage>
        <taxon>Eukaryota</taxon>
        <taxon>Fungi</taxon>
        <taxon>Dikarya</taxon>
        <taxon>Ascomycota</taxon>
        <taxon>Pezizomycotina</taxon>
        <taxon>Dothideomycetes</taxon>
        <taxon>Dothideomycetidae</taxon>
        <taxon>Mycosphaerellales</taxon>
        <taxon>Teratosphaeriaceae</taxon>
        <taxon>Acrodontium</taxon>
    </lineage>
</organism>
<evidence type="ECO:0000256" key="4">
    <source>
        <dbReference type="ARBA" id="ARBA00023136"/>
    </source>
</evidence>
<dbReference type="GO" id="GO:0016020">
    <property type="term" value="C:membrane"/>
    <property type="evidence" value="ECO:0007669"/>
    <property type="project" value="UniProtKB-SubCell"/>
</dbReference>
<feature type="transmembrane region" description="Helical" evidence="5">
    <location>
        <begin position="435"/>
        <end position="453"/>
    </location>
</feature>
<keyword evidence="7" id="KW-1185">Reference proteome</keyword>
<feature type="transmembrane region" description="Helical" evidence="5">
    <location>
        <begin position="99"/>
        <end position="125"/>
    </location>
</feature>
<feature type="transmembrane region" description="Helical" evidence="5">
    <location>
        <begin position="354"/>
        <end position="379"/>
    </location>
</feature>
<dbReference type="Proteomes" id="UP001303373">
    <property type="component" value="Chromosome 13"/>
</dbReference>
<evidence type="ECO:0008006" key="8">
    <source>
        <dbReference type="Google" id="ProtNLM"/>
    </source>
</evidence>
<dbReference type="InterPro" id="IPR002293">
    <property type="entry name" value="AA/rel_permease1"/>
</dbReference>
<dbReference type="PANTHER" id="PTHR11785">
    <property type="entry name" value="AMINO ACID TRANSPORTER"/>
    <property type="match status" value="1"/>
</dbReference>
<feature type="transmembrane region" description="Helical" evidence="5">
    <location>
        <begin position="465"/>
        <end position="486"/>
    </location>
</feature>
<evidence type="ECO:0000256" key="2">
    <source>
        <dbReference type="ARBA" id="ARBA00022692"/>
    </source>
</evidence>
<feature type="transmembrane region" description="Helical" evidence="5">
    <location>
        <begin position="400"/>
        <end position="423"/>
    </location>
</feature>
<dbReference type="PANTHER" id="PTHR11785:SF532">
    <property type="entry name" value="TRANSPORTER, PUTATIVE (EUROFUNG)-RELATED"/>
    <property type="match status" value="1"/>
</dbReference>
<feature type="transmembrane region" description="Helical" evidence="5">
    <location>
        <begin position="186"/>
        <end position="205"/>
    </location>
</feature>
<dbReference type="PIRSF" id="PIRSF006060">
    <property type="entry name" value="AA_transporter"/>
    <property type="match status" value="1"/>
</dbReference>
<comment type="subcellular location">
    <subcellularLocation>
        <location evidence="1">Membrane</location>
        <topology evidence="1">Multi-pass membrane protein</topology>
    </subcellularLocation>
</comment>
<name>A0AAQ3RC70_9PEZI</name>
<feature type="transmembrane region" description="Helical" evidence="5">
    <location>
        <begin position="257"/>
        <end position="281"/>
    </location>
</feature>
<dbReference type="InterPro" id="IPR050598">
    <property type="entry name" value="AminoAcid_Transporter"/>
</dbReference>
<dbReference type="Pfam" id="PF13520">
    <property type="entry name" value="AA_permease_2"/>
    <property type="match status" value="1"/>
</dbReference>
<dbReference type="Gene3D" id="1.20.1740.10">
    <property type="entry name" value="Amino acid/polyamine transporter I"/>
    <property type="match status" value="1"/>
</dbReference>
<evidence type="ECO:0000256" key="5">
    <source>
        <dbReference type="SAM" id="Phobius"/>
    </source>
</evidence>
<dbReference type="FunFam" id="1.20.1740.10:FF:000025">
    <property type="entry name" value="High-affinity methionine permease"/>
    <property type="match status" value="1"/>
</dbReference>
<gene>
    <name evidence="6" type="ORF">R9X50_00739200</name>
</gene>
<feature type="transmembrane region" description="Helical" evidence="5">
    <location>
        <begin position="498"/>
        <end position="518"/>
    </location>
</feature>
<feature type="transmembrane region" description="Helical" evidence="5">
    <location>
        <begin position="146"/>
        <end position="174"/>
    </location>
</feature>
<keyword evidence="4 5" id="KW-0472">Membrane</keyword>
<feature type="transmembrane region" description="Helical" evidence="5">
    <location>
        <begin position="302"/>
        <end position="325"/>
    </location>
</feature>
<evidence type="ECO:0000256" key="1">
    <source>
        <dbReference type="ARBA" id="ARBA00004141"/>
    </source>
</evidence>
<proteinExistence type="predicted"/>
<accession>A0AAQ3RC70</accession>
<protein>
    <recommendedName>
        <fullName evidence="8">Methionine permease</fullName>
    </recommendedName>
</protein>
<feature type="transmembrane region" description="Helical" evidence="5">
    <location>
        <begin position="217"/>
        <end position="237"/>
    </location>
</feature>
<dbReference type="EMBL" id="CP138592">
    <property type="protein sequence ID" value="WPH04501.1"/>
    <property type="molecule type" value="Genomic_DNA"/>
</dbReference>
<dbReference type="GO" id="GO:0015179">
    <property type="term" value="F:L-amino acid transmembrane transporter activity"/>
    <property type="evidence" value="ECO:0007669"/>
    <property type="project" value="TreeGrafter"/>
</dbReference>
<keyword evidence="3 5" id="KW-1133">Transmembrane helix</keyword>
<evidence type="ECO:0000313" key="7">
    <source>
        <dbReference type="Proteomes" id="UP001303373"/>
    </source>
</evidence>
<feature type="transmembrane region" description="Helical" evidence="5">
    <location>
        <begin position="72"/>
        <end position="93"/>
    </location>
</feature>